<dbReference type="InterPro" id="IPR036554">
    <property type="entry name" value="GHMP_kinase_C_sf"/>
</dbReference>
<keyword evidence="3" id="KW-0808">Transferase</keyword>
<dbReference type="AlphaFoldDB" id="A0A0R1RMB3"/>
<dbReference type="InterPro" id="IPR014721">
    <property type="entry name" value="Ribsml_uS5_D2-typ_fold_subgr"/>
</dbReference>
<reference evidence="12 13" key="1">
    <citation type="journal article" date="2015" name="Genome Announc.">
        <title>Expanding the biotechnology potential of lactobacilli through comparative genomics of 213 strains and associated genera.</title>
        <authorList>
            <person name="Sun Z."/>
            <person name="Harris H.M."/>
            <person name="McCann A."/>
            <person name="Guo C."/>
            <person name="Argimon S."/>
            <person name="Zhang W."/>
            <person name="Yang X."/>
            <person name="Jeffery I.B."/>
            <person name="Cooney J.C."/>
            <person name="Kagawa T.F."/>
            <person name="Liu W."/>
            <person name="Song Y."/>
            <person name="Salvetti E."/>
            <person name="Wrobel A."/>
            <person name="Rasinkangas P."/>
            <person name="Parkhill J."/>
            <person name="Rea M.C."/>
            <person name="O'Sullivan O."/>
            <person name="Ritari J."/>
            <person name="Douillard F.P."/>
            <person name="Paul Ross R."/>
            <person name="Yang R."/>
            <person name="Briner A.E."/>
            <person name="Felis G.E."/>
            <person name="de Vos W.M."/>
            <person name="Barrangou R."/>
            <person name="Klaenhammer T.R."/>
            <person name="Caufield P.W."/>
            <person name="Cui Y."/>
            <person name="Zhang H."/>
            <person name="O'Toole P.W."/>
        </authorList>
    </citation>
    <scope>NUCLEOTIDE SEQUENCE [LARGE SCALE GENOMIC DNA]</scope>
    <source>
        <strain evidence="12 13">DSM 15814</strain>
    </source>
</reference>
<keyword evidence="7" id="KW-0460">Magnesium</keyword>
<dbReference type="GO" id="GO:0005524">
    <property type="term" value="F:ATP binding"/>
    <property type="evidence" value="ECO:0007669"/>
    <property type="project" value="UniProtKB-KW"/>
</dbReference>
<dbReference type="Proteomes" id="UP000051999">
    <property type="component" value="Unassembled WGS sequence"/>
</dbReference>
<evidence type="ECO:0000256" key="1">
    <source>
        <dbReference type="ARBA" id="ARBA00022490"/>
    </source>
</evidence>
<dbReference type="PANTHER" id="PTHR43290">
    <property type="entry name" value="MEVALONATE KINASE"/>
    <property type="match status" value="1"/>
</dbReference>
<dbReference type="SUPFAM" id="SSF54211">
    <property type="entry name" value="Ribosomal protein S5 domain 2-like"/>
    <property type="match status" value="1"/>
</dbReference>
<evidence type="ECO:0000256" key="3">
    <source>
        <dbReference type="ARBA" id="ARBA00022679"/>
    </source>
</evidence>
<gene>
    <name evidence="12" type="ORF">FD35_GL000288</name>
</gene>
<comment type="caution">
    <text evidence="12">The sequence shown here is derived from an EMBL/GenBank/DDBJ whole genome shotgun (WGS) entry which is preliminary data.</text>
</comment>
<dbReference type="GO" id="GO:0005829">
    <property type="term" value="C:cytosol"/>
    <property type="evidence" value="ECO:0007669"/>
    <property type="project" value="TreeGrafter"/>
</dbReference>
<dbReference type="NCBIfam" id="TIGR00549">
    <property type="entry name" value="mevalon_kin"/>
    <property type="match status" value="1"/>
</dbReference>
<dbReference type="Gene3D" id="3.30.230.10">
    <property type="match status" value="1"/>
</dbReference>
<evidence type="ECO:0000256" key="8">
    <source>
        <dbReference type="ARBA" id="ARBA00023098"/>
    </source>
</evidence>
<dbReference type="EMBL" id="AZFF01000001">
    <property type="protein sequence ID" value="KRL57278.1"/>
    <property type="molecule type" value="Genomic_DNA"/>
</dbReference>
<accession>A0A0R1RMB3</accession>
<evidence type="ECO:0000259" key="10">
    <source>
        <dbReference type="Pfam" id="PF00288"/>
    </source>
</evidence>
<keyword evidence="8" id="KW-0443">Lipid metabolism</keyword>
<sequence length="312" mass="32901">MRVATGSAHAKIILIGEHSVVHHQPAIAVPLLNVAVTATLSETTRGQRLISSYFTGSLVDLPGEFEGVRVLLQRLLRRFNALSLNFDLKIDSAIPEERGMGSSAAVATAVTRAVYAFFETALDPQLLLDTVNIEEVITHGSPSGIDAATVSSTQPVWLVKGSPLKHFPIHMNAFLVVGDTGVTGQTSMAVNSVSELLKDDEQPGVGQHLINHLGTLTTAAAKYLQHNQVRLLGQTLTAAQQDLTELGVNHPVLQHLINAANDAGALGAKLTGGGLGGCMFALTQTAEQAAKVANALEQHGAVATWIEPLAQQ</sequence>
<proteinExistence type="predicted"/>
<feature type="domain" description="GHMP kinase N-terminal" evidence="10">
    <location>
        <begin position="72"/>
        <end position="148"/>
    </location>
</feature>
<dbReference type="PATRIC" id="fig|1114972.6.peg.288"/>
<dbReference type="PRINTS" id="PR00959">
    <property type="entry name" value="MEVGALKINASE"/>
</dbReference>
<feature type="domain" description="GHMP kinase C-terminal" evidence="11">
    <location>
        <begin position="221"/>
        <end position="300"/>
    </location>
</feature>
<evidence type="ECO:0000256" key="6">
    <source>
        <dbReference type="ARBA" id="ARBA00022840"/>
    </source>
</evidence>
<dbReference type="UniPathway" id="UPA00057">
    <property type="reaction ID" value="UER00098"/>
</dbReference>
<dbReference type="RefSeq" id="WP_017261821.1">
    <property type="nucleotide sequence ID" value="NZ_AUAW01000001.1"/>
</dbReference>
<dbReference type="eggNOG" id="COG1577">
    <property type="taxonomic scope" value="Bacteria"/>
</dbReference>
<evidence type="ECO:0000313" key="12">
    <source>
        <dbReference type="EMBL" id="KRL57278.1"/>
    </source>
</evidence>
<keyword evidence="13" id="KW-1185">Reference proteome</keyword>
<keyword evidence="5 12" id="KW-0418">Kinase</keyword>
<dbReference type="InterPro" id="IPR020568">
    <property type="entry name" value="Ribosomal_Su5_D2-typ_SF"/>
</dbReference>
<evidence type="ECO:0000313" key="13">
    <source>
        <dbReference type="Proteomes" id="UP000051999"/>
    </source>
</evidence>
<evidence type="ECO:0000256" key="5">
    <source>
        <dbReference type="ARBA" id="ARBA00022777"/>
    </source>
</evidence>
<dbReference type="Pfam" id="PF00288">
    <property type="entry name" value="GHMP_kinases_N"/>
    <property type="match status" value="1"/>
</dbReference>
<keyword evidence="6" id="KW-0067">ATP-binding</keyword>
<evidence type="ECO:0000256" key="9">
    <source>
        <dbReference type="ARBA" id="ARBA00029438"/>
    </source>
</evidence>
<dbReference type="GO" id="GO:0004496">
    <property type="term" value="F:mevalonate kinase activity"/>
    <property type="evidence" value="ECO:0007669"/>
    <property type="project" value="InterPro"/>
</dbReference>
<evidence type="ECO:0000256" key="7">
    <source>
        <dbReference type="ARBA" id="ARBA00022842"/>
    </source>
</evidence>
<evidence type="ECO:0000256" key="4">
    <source>
        <dbReference type="ARBA" id="ARBA00022741"/>
    </source>
</evidence>
<organism evidence="12 13">
    <name type="scientific">Furfurilactobacillus rossiae DSM 15814</name>
    <dbReference type="NCBI Taxonomy" id="1114972"/>
    <lineage>
        <taxon>Bacteria</taxon>
        <taxon>Bacillati</taxon>
        <taxon>Bacillota</taxon>
        <taxon>Bacilli</taxon>
        <taxon>Lactobacillales</taxon>
        <taxon>Lactobacillaceae</taxon>
        <taxon>Furfurilactobacillus</taxon>
    </lineage>
</organism>
<comment type="pathway">
    <text evidence="9">Isoprenoid biosynthesis; isopentenyl diphosphate biosynthesis via mevalonate pathway; isopentenyl diphosphate from (R)-mevalonate: step 1/3.</text>
</comment>
<dbReference type="SUPFAM" id="SSF55060">
    <property type="entry name" value="GHMP Kinase, C-terminal domain"/>
    <property type="match status" value="1"/>
</dbReference>
<keyword evidence="1" id="KW-0963">Cytoplasm</keyword>
<keyword evidence="4" id="KW-0547">Nucleotide-binding</keyword>
<dbReference type="Pfam" id="PF08544">
    <property type="entry name" value="GHMP_kinases_C"/>
    <property type="match status" value="1"/>
</dbReference>
<dbReference type="Gene3D" id="3.30.70.890">
    <property type="entry name" value="GHMP kinase, C-terminal domain"/>
    <property type="match status" value="1"/>
</dbReference>
<dbReference type="InterPro" id="IPR006204">
    <property type="entry name" value="GHMP_kinase_N_dom"/>
</dbReference>
<dbReference type="STRING" id="1114972.FD35_GL000288"/>
<evidence type="ECO:0000256" key="2">
    <source>
        <dbReference type="ARBA" id="ARBA00022516"/>
    </source>
</evidence>
<dbReference type="InterPro" id="IPR006205">
    <property type="entry name" value="Mev_gal_kin"/>
</dbReference>
<dbReference type="InterPro" id="IPR013750">
    <property type="entry name" value="GHMP_kinase_C_dom"/>
</dbReference>
<name>A0A0R1RMB3_9LACO</name>
<protein>
    <submittedName>
        <fullName evidence="12">Putative mevalonate kinase</fullName>
    </submittedName>
</protein>
<dbReference type="GO" id="GO:0019287">
    <property type="term" value="P:isopentenyl diphosphate biosynthetic process, mevalonate pathway"/>
    <property type="evidence" value="ECO:0007669"/>
    <property type="project" value="UniProtKB-UniPathway"/>
</dbReference>
<keyword evidence="2" id="KW-0444">Lipid biosynthesis</keyword>
<dbReference type="PANTHER" id="PTHR43290:SF2">
    <property type="entry name" value="MEVALONATE KINASE"/>
    <property type="match status" value="1"/>
</dbReference>
<evidence type="ECO:0000259" key="11">
    <source>
        <dbReference type="Pfam" id="PF08544"/>
    </source>
</evidence>